<proteinExistence type="predicted"/>
<organism evidence="1 2">
    <name type="scientific">Brassica cretica</name>
    <name type="common">Mustard</name>
    <dbReference type="NCBI Taxonomy" id="69181"/>
    <lineage>
        <taxon>Eukaryota</taxon>
        <taxon>Viridiplantae</taxon>
        <taxon>Streptophyta</taxon>
        <taxon>Embryophyta</taxon>
        <taxon>Tracheophyta</taxon>
        <taxon>Spermatophyta</taxon>
        <taxon>Magnoliopsida</taxon>
        <taxon>eudicotyledons</taxon>
        <taxon>Gunneridae</taxon>
        <taxon>Pentapetalae</taxon>
        <taxon>rosids</taxon>
        <taxon>malvids</taxon>
        <taxon>Brassicales</taxon>
        <taxon>Brassicaceae</taxon>
        <taxon>Brassiceae</taxon>
        <taxon>Brassica</taxon>
    </lineage>
</organism>
<dbReference type="EMBL" id="QGKV02000297">
    <property type="protein sequence ID" value="KAF3609716.1"/>
    <property type="molecule type" value="Genomic_DNA"/>
</dbReference>
<name>A0ABQ7F220_BRACR</name>
<reference evidence="1 2" key="1">
    <citation type="journal article" date="2020" name="BMC Genomics">
        <title>Intraspecific diversification of the crop wild relative Brassica cretica Lam. using demographic model selection.</title>
        <authorList>
            <person name="Kioukis A."/>
            <person name="Michalopoulou V.A."/>
            <person name="Briers L."/>
            <person name="Pirintsos S."/>
            <person name="Studholme D.J."/>
            <person name="Pavlidis P."/>
            <person name="Sarris P.F."/>
        </authorList>
    </citation>
    <scope>NUCLEOTIDE SEQUENCE [LARGE SCALE GENOMIC DNA]</scope>
    <source>
        <strain evidence="2">cv. PFS-1207/04</strain>
    </source>
</reference>
<evidence type="ECO:0000313" key="2">
    <source>
        <dbReference type="Proteomes" id="UP000266723"/>
    </source>
</evidence>
<keyword evidence="2" id="KW-1185">Reference proteome</keyword>
<accession>A0ABQ7F220</accession>
<dbReference type="Proteomes" id="UP000266723">
    <property type="component" value="Unassembled WGS sequence"/>
</dbReference>
<gene>
    <name evidence="1" type="ORF">DY000_02051077</name>
</gene>
<evidence type="ECO:0000313" key="1">
    <source>
        <dbReference type="EMBL" id="KAF3609716.1"/>
    </source>
</evidence>
<protein>
    <submittedName>
        <fullName evidence="1">Uncharacterized protein</fullName>
    </submittedName>
</protein>
<comment type="caution">
    <text evidence="1">The sequence shown here is derived from an EMBL/GenBank/DDBJ whole genome shotgun (WGS) entry which is preliminary data.</text>
</comment>
<sequence>MMPRVTLVMQSYTHANSSTLSRPPPYWLLYLRKTSQKPSYSIQGYKDLLRLKINLLLQEVAPGSHATDAAVNKQQGNKERIAAALEISYLKKNMSPVVDLCCVFFFQLHSLFNHNLYYMIRVWTEELPEFFSDVPKSNRGEEVDGEPHVLRMSSWKRIFRKIREEDVVSSSVRLTFASTRHGRASVAST</sequence>
<dbReference type="Gene3D" id="6.10.250.1280">
    <property type="match status" value="1"/>
</dbReference>